<dbReference type="EMBL" id="CP030850">
    <property type="protein sequence ID" value="AXE20159.1"/>
    <property type="molecule type" value="Genomic_DNA"/>
</dbReference>
<dbReference type="NCBIfam" id="TIGR04183">
    <property type="entry name" value="Por_Secre_tail"/>
    <property type="match status" value="1"/>
</dbReference>
<dbReference type="AlphaFoldDB" id="A0A344TND8"/>
<proteinExistence type="predicted"/>
<evidence type="ECO:0000313" key="4">
    <source>
        <dbReference type="Proteomes" id="UP000251993"/>
    </source>
</evidence>
<organism evidence="3 4">
    <name type="scientific">Runella rosea</name>
    <dbReference type="NCBI Taxonomy" id="2259595"/>
    <lineage>
        <taxon>Bacteria</taxon>
        <taxon>Pseudomonadati</taxon>
        <taxon>Bacteroidota</taxon>
        <taxon>Cytophagia</taxon>
        <taxon>Cytophagales</taxon>
        <taxon>Spirosomataceae</taxon>
        <taxon>Runella</taxon>
    </lineage>
</organism>
<accession>A0A344TND8</accession>
<evidence type="ECO:0000259" key="2">
    <source>
        <dbReference type="Pfam" id="PF18962"/>
    </source>
</evidence>
<keyword evidence="4" id="KW-1185">Reference proteome</keyword>
<dbReference type="Proteomes" id="UP000251993">
    <property type="component" value="Chromosome"/>
</dbReference>
<protein>
    <recommendedName>
        <fullName evidence="2">Secretion system C-terminal sorting domain-containing protein</fullName>
    </recommendedName>
</protein>
<keyword evidence="1" id="KW-0732">Signal</keyword>
<dbReference type="InterPro" id="IPR026444">
    <property type="entry name" value="Secre_tail"/>
</dbReference>
<feature type="chain" id="PRO_5016625892" description="Secretion system C-terminal sorting domain-containing protein" evidence="1">
    <location>
        <begin position="22"/>
        <end position="130"/>
    </location>
</feature>
<evidence type="ECO:0000313" key="3">
    <source>
        <dbReference type="EMBL" id="AXE20159.1"/>
    </source>
</evidence>
<dbReference type="KEGG" id="run:DR864_21595"/>
<dbReference type="OrthoDB" id="961604at2"/>
<feature type="domain" description="Secretion system C-terminal sorting" evidence="2">
    <location>
        <begin position="49"/>
        <end position="114"/>
    </location>
</feature>
<sequence length="130" mass="14274">MKTIIKSLVCALALGTTVAFAHPTDEKSKDNRPVPAFESSTYVSADANLRVAIKKNTTDRVYITLRNTDGVVLFTETIGKKESAYAAKINVKDLNDGVYQLEISSGKDRVVKKLNLTSQKVETQRVVTVL</sequence>
<dbReference type="RefSeq" id="WP_114068925.1">
    <property type="nucleotide sequence ID" value="NZ_CP030850.1"/>
</dbReference>
<feature type="signal peptide" evidence="1">
    <location>
        <begin position="1"/>
        <end position="21"/>
    </location>
</feature>
<dbReference type="Gene3D" id="2.60.40.3080">
    <property type="match status" value="1"/>
</dbReference>
<reference evidence="3 4" key="1">
    <citation type="submission" date="2018-07" db="EMBL/GenBank/DDBJ databases">
        <title>Genome sequencing of Runella.</title>
        <authorList>
            <person name="Baek M.-G."/>
            <person name="Yi H."/>
        </authorList>
    </citation>
    <scope>NUCLEOTIDE SEQUENCE [LARGE SCALE GENOMIC DNA]</scope>
    <source>
        <strain evidence="3 4">HYN0085</strain>
    </source>
</reference>
<evidence type="ECO:0000256" key="1">
    <source>
        <dbReference type="SAM" id="SignalP"/>
    </source>
</evidence>
<name>A0A344TND8_9BACT</name>
<gene>
    <name evidence="3" type="ORF">DR864_21595</name>
</gene>
<dbReference type="Pfam" id="PF18962">
    <property type="entry name" value="Por_Secre_tail"/>
    <property type="match status" value="1"/>
</dbReference>